<name>A0ACB9NHK7_BAUVA</name>
<dbReference type="Proteomes" id="UP000828941">
    <property type="component" value="Chromosome 6"/>
</dbReference>
<accession>A0ACB9NHK7</accession>
<evidence type="ECO:0000313" key="2">
    <source>
        <dbReference type="Proteomes" id="UP000828941"/>
    </source>
</evidence>
<organism evidence="1 2">
    <name type="scientific">Bauhinia variegata</name>
    <name type="common">Purple orchid tree</name>
    <name type="synonym">Phanera variegata</name>
    <dbReference type="NCBI Taxonomy" id="167791"/>
    <lineage>
        <taxon>Eukaryota</taxon>
        <taxon>Viridiplantae</taxon>
        <taxon>Streptophyta</taxon>
        <taxon>Embryophyta</taxon>
        <taxon>Tracheophyta</taxon>
        <taxon>Spermatophyta</taxon>
        <taxon>Magnoliopsida</taxon>
        <taxon>eudicotyledons</taxon>
        <taxon>Gunneridae</taxon>
        <taxon>Pentapetalae</taxon>
        <taxon>rosids</taxon>
        <taxon>fabids</taxon>
        <taxon>Fabales</taxon>
        <taxon>Fabaceae</taxon>
        <taxon>Cercidoideae</taxon>
        <taxon>Cercideae</taxon>
        <taxon>Bauhiniinae</taxon>
        <taxon>Bauhinia</taxon>
    </lineage>
</organism>
<reference evidence="1 2" key="1">
    <citation type="journal article" date="2022" name="DNA Res.">
        <title>Chromosomal-level genome assembly of the orchid tree Bauhinia variegata (Leguminosae; Cercidoideae) supports the allotetraploid origin hypothesis of Bauhinia.</title>
        <authorList>
            <person name="Zhong Y."/>
            <person name="Chen Y."/>
            <person name="Zheng D."/>
            <person name="Pang J."/>
            <person name="Liu Y."/>
            <person name="Luo S."/>
            <person name="Meng S."/>
            <person name="Qian L."/>
            <person name="Wei D."/>
            <person name="Dai S."/>
            <person name="Zhou R."/>
        </authorList>
    </citation>
    <scope>NUCLEOTIDE SEQUENCE [LARGE SCALE GENOMIC DNA]</scope>
    <source>
        <strain evidence="1">BV-YZ2020</strain>
    </source>
</reference>
<keyword evidence="2" id="KW-1185">Reference proteome</keyword>
<protein>
    <submittedName>
        <fullName evidence="1">Uncharacterized protein</fullName>
    </submittedName>
</protein>
<proteinExistence type="predicted"/>
<dbReference type="EMBL" id="CM039431">
    <property type="protein sequence ID" value="KAI4335486.1"/>
    <property type="molecule type" value="Genomic_DNA"/>
</dbReference>
<evidence type="ECO:0000313" key="1">
    <source>
        <dbReference type="EMBL" id="KAI4335486.1"/>
    </source>
</evidence>
<comment type="caution">
    <text evidence="1">The sequence shown here is derived from an EMBL/GenBank/DDBJ whole genome shotgun (WGS) entry which is preliminary data.</text>
</comment>
<gene>
    <name evidence="1" type="ORF">L6164_014126</name>
</gene>
<sequence length="76" mass="8652">MGRRRLLAWGRGGVNVRGRKRSVKTCLQRKLRELQRTIPGSYGMDAHTLLITIENYITSLEAKVSVLRCLSTFYGV</sequence>